<keyword evidence="1" id="KW-0732">Signal</keyword>
<proteinExistence type="predicted"/>
<reference evidence="2" key="2">
    <citation type="submission" date="2023-05" db="EMBL/GenBank/DDBJ databases">
        <authorList>
            <consortium name="Lawrence Berkeley National Laboratory"/>
            <person name="Steindorff A."/>
            <person name="Hensen N."/>
            <person name="Bonometti L."/>
            <person name="Westerberg I."/>
            <person name="Brannstrom I.O."/>
            <person name="Guillou S."/>
            <person name="Cros-Aarteil S."/>
            <person name="Calhoun S."/>
            <person name="Haridas S."/>
            <person name="Kuo A."/>
            <person name="Mondo S."/>
            <person name="Pangilinan J."/>
            <person name="Riley R."/>
            <person name="Labutti K."/>
            <person name="Andreopoulos B."/>
            <person name="Lipzen A."/>
            <person name="Chen C."/>
            <person name="Yanf M."/>
            <person name="Daum C."/>
            <person name="Ng V."/>
            <person name="Clum A."/>
            <person name="Ohm R."/>
            <person name="Martin F."/>
            <person name="Silar P."/>
            <person name="Natvig D."/>
            <person name="Lalanne C."/>
            <person name="Gautier V."/>
            <person name="Ament-Velasquez S.L."/>
            <person name="Kruys A."/>
            <person name="Hutchinson M.I."/>
            <person name="Powell A.J."/>
            <person name="Barry K."/>
            <person name="Miller A.N."/>
            <person name="Grigoriev I.V."/>
            <person name="Debuchy R."/>
            <person name="Gladieux P."/>
            <person name="Thoren M.H."/>
            <person name="Johannesson H."/>
        </authorList>
    </citation>
    <scope>NUCLEOTIDE SEQUENCE</scope>
    <source>
        <strain evidence="2">CBS 757.83</strain>
    </source>
</reference>
<dbReference type="AlphaFoldDB" id="A0AAN6T0F6"/>
<sequence length="462" mass="52391">MMHLPIEILFMIVQAAATPLDDITPLDQKSLSAAKSLSMVNKTFRQICLAATMHHVRMWKKDANLANHLFWIYHDGEDILRFATSLSIRSIGPEQDVPAAQRQAAHQLPAFIENLSLVMSAMSCLREVRLVADNGKHSMEPVWRKYFKSRLRSFPTVQSLYVRTASNMASIFRCFPNLQAINFNSHGNMSEAPGKPLSQELKALSQAKLPIQSLAILKTAQGGWNEEDIKSILKLFPHIQRLFLQGCICSTLHGDRFGPHTPSDFQRHRSLRHLALTDEIYWAPHKSYSMHYKVMLSDPGTRWETMATALFKALPNLDELCLARQVDFKGRVFRRRRAAALPPPTQDSQTACYYALVFPYNPAPRLIYPPARWTGTRCVWWPINGRVPGPEHFGEPDEPVGAVPFTTAAPDLGVGRRGVGLGDQPAWINYQQMIMDHCETGVWDVEWLRVVRPKTESTVRED</sequence>
<gene>
    <name evidence="2" type="ORF">N658DRAFT_429480</name>
</gene>
<evidence type="ECO:0000256" key="1">
    <source>
        <dbReference type="SAM" id="SignalP"/>
    </source>
</evidence>
<protein>
    <recommendedName>
        <fullName evidence="4">F-box domain-containing protein</fullName>
    </recommendedName>
</protein>
<name>A0AAN6T0F6_9PEZI</name>
<comment type="caution">
    <text evidence="2">The sequence shown here is derived from an EMBL/GenBank/DDBJ whole genome shotgun (WGS) entry which is preliminary data.</text>
</comment>
<organism evidence="2 3">
    <name type="scientific">Parathielavia hyrcaniae</name>
    <dbReference type="NCBI Taxonomy" id="113614"/>
    <lineage>
        <taxon>Eukaryota</taxon>
        <taxon>Fungi</taxon>
        <taxon>Dikarya</taxon>
        <taxon>Ascomycota</taxon>
        <taxon>Pezizomycotina</taxon>
        <taxon>Sordariomycetes</taxon>
        <taxon>Sordariomycetidae</taxon>
        <taxon>Sordariales</taxon>
        <taxon>Chaetomiaceae</taxon>
        <taxon>Parathielavia</taxon>
    </lineage>
</organism>
<accession>A0AAN6T0F6</accession>
<dbReference type="InterPro" id="IPR032675">
    <property type="entry name" value="LRR_dom_sf"/>
</dbReference>
<evidence type="ECO:0008006" key="4">
    <source>
        <dbReference type="Google" id="ProtNLM"/>
    </source>
</evidence>
<feature type="signal peptide" evidence="1">
    <location>
        <begin position="1"/>
        <end position="17"/>
    </location>
</feature>
<dbReference type="EMBL" id="MU863647">
    <property type="protein sequence ID" value="KAK4099701.1"/>
    <property type="molecule type" value="Genomic_DNA"/>
</dbReference>
<dbReference type="Gene3D" id="3.80.10.10">
    <property type="entry name" value="Ribonuclease Inhibitor"/>
    <property type="match status" value="1"/>
</dbReference>
<reference evidence="2" key="1">
    <citation type="journal article" date="2023" name="Mol. Phylogenet. Evol.">
        <title>Genome-scale phylogeny and comparative genomics of the fungal order Sordariales.</title>
        <authorList>
            <person name="Hensen N."/>
            <person name="Bonometti L."/>
            <person name="Westerberg I."/>
            <person name="Brannstrom I.O."/>
            <person name="Guillou S."/>
            <person name="Cros-Aarteil S."/>
            <person name="Calhoun S."/>
            <person name="Haridas S."/>
            <person name="Kuo A."/>
            <person name="Mondo S."/>
            <person name="Pangilinan J."/>
            <person name="Riley R."/>
            <person name="LaButti K."/>
            <person name="Andreopoulos B."/>
            <person name="Lipzen A."/>
            <person name="Chen C."/>
            <person name="Yan M."/>
            <person name="Daum C."/>
            <person name="Ng V."/>
            <person name="Clum A."/>
            <person name="Steindorff A."/>
            <person name="Ohm R.A."/>
            <person name="Martin F."/>
            <person name="Silar P."/>
            <person name="Natvig D.O."/>
            <person name="Lalanne C."/>
            <person name="Gautier V."/>
            <person name="Ament-Velasquez S.L."/>
            <person name="Kruys A."/>
            <person name="Hutchinson M.I."/>
            <person name="Powell A.J."/>
            <person name="Barry K."/>
            <person name="Miller A.N."/>
            <person name="Grigoriev I.V."/>
            <person name="Debuchy R."/>
            <person name="Gladieux P."/>
            <person name="Hiltunen Thoren M."/>
            <person name="Johannesson H."/>
        </authorList>
    </citation>
    <scope>NUCLEOTIDE SEQUENCE</scope>
    <source>
        <strain evidence="2">CBS 757.83</strain>
    </source>
</reference>
<feature type="chain" id="PRO_5043043150" description="F-box domain-containing protein" evidence="1">
    <location>
        <begin position="18"/>
        <end position="462"/>
    </location>
</feature>
<dbReference type="SUPFAM" id="SSF52047">
    <property type="entry name" value="RNI-like"/>
    <property type="match status" value="1"/>
</dbReference>
<dbReference type="Proteomes" id="UP001305647">
    <property type="component" value="Unassembled WGS sequence"/>
</dbReference>
<keyword evidence="3" id="KW-1185">Reference proteome</keyword>
<evidence type="ECO:0000313" key="2">
    <source>
        <dbReference type="EMBL" id="KAK4099701.1"/>
    </source>
</evidence>
<evidence type="ECO:0000313" key="3">
    <source>
        <dbReference type="Proteomes" id="UP001305647"/>
    </source>
</evidence>